<keyword evidence="4" id="KW-0805">Transcription regulation</keyword>
<evidence type="ECO:0000256" key="1">
    <source>
        <dbReference type="ARBA" id="ARBA00004123"/>
    </source>
</evidence>
<feature type="region of interest" description="Disordered" evidence="7">
    <location>
        <begin position="584"/>
        <end position="611"/>
    </location>
</feature>
<comment type="similarity">
    <text evidence="2">Belongs to the TFB1 family.</text>
</comment>
<dbReference type="InterPro" id="IPR005607">
    <property type="entry name" value="BSD_dom"/>
</dbReference>
<accession>A0A8J4BRR4</accession>
<dbReference type="GO" id="GO:0000439">
    <property type="term" value="C:transcription factor TFIIH core complex"/>
    <property type="evidence" value="ECO:0007669"/>
    <property type="project" value="InterPro"/>
</dbReference>
<feature type="compositionally biased region" description="Basic and acidic residues" evidence="7">
    <location>
        <begin position="471"/>
        <end position="481"/>
    </location>
</feature>
<protein>
    <recommendedName>
        <fullName evidence="8">BSD domain-containing protein</fullName>
    </recommendedName>
</protein>
<dbReference type="InterPro" id="IPR027079">
    <property type="entry name" value="Tfb1/GTF2H1"/>
</dbReference>
<dbReference type="GO" id="GO:0006289">
    <property type="term" value="P:nucleotide-excision repair"/>
    <property type="evidence" value="ECO:0007669"/>
    <property type="project" value="InterPro"/>
</dbReference>
<dbReference type="PANTHER" id="PTHR12856">
    <property type="entry name" value="TRANSCRIPTION INITIATION FACTOR IIH-RELATED"/>
    <property type="match status" value="1"/>
</dbReference>
<evidence type="ECO:0000256" key="6">
    <source>
        <dbReference type="ARBA" id="ARBA00023242"/>
    </source>
</evidence>
<evidence type="ECO:0000256" key="7">
    <source>
        <dbReference type="SAM" id="MobiDB-lite"/>
    </source>
</evidence>
<keyword evidence="5" id="KW-0804">Transcription</keyword>
<dbReference type="PROSITE" id="PS50858">
    <property type="entry name" value="BSD"/>
    <property type="match status" value="1"/>
</dbReference>
<evidence type="ECO:0000259" key="8">
    <source>
        <dbReference type="PROSITE" id="PS50858"/>
    </source>
</evidence>
<feature type="domain" description="BSD" evidence="8">
    <location>
        <begin position="243"/>
        <end position="295"/>
    </location>
</feature>
<feature type="region of interest" description="Disordered" evidence="7">
    <location>
        <begin position="436"/>
        <end position="510"/>
    </location>
</feature>
<feature type="region of interest" description="Disordered" evidence="7">
    <location>
        <begin position="200"/>
        <end position="222"/>
    </location>
</feature>
<dbReference type="Gene3D" id="6.10.140.1200">
    <property type="match status" value="1"/>
</dbReference>
<dbReference type="Pfam" id="PF08567">
    <property type="entry name" value="PH_TFIIH"/>
    <property type="match status" value="1"/>
</dbReference>
<reference evidence="9" key="1">
    <citation type="journal article" date="2021" name="Proc. Natl. Acad. Sci. U.S.A.">
        <title>Three genomes in the algal genus Volvox reveal the fate of a haploid sex-determining region after a transition to homothallism.</title>
        <authorList>
            <person name="Yamamoto K."/>
            <person name="Hamaji T."/>
            <person name="Kawai-Toyooka H."/>
            <person name="Matsuzaki R."/>
            <person name="Takahashi F."/>
            <person name="Nishimura Y."/>
            <person name="Kawachi M."/>
            <person name="Noguchi H."/>
            <person name="Minakuchi Y."/>
            <person name="Umen J.G."/>
            <person name="Toyoda A."/>
            <person name="Nozaki H."/>
        </authorList>
    </citation>
    <scope>NUCLEOTIDE SEQUENCE</scope>
    <source>
        <strain evidence="9">NIES-3780</strain>
    </source>
</reference>
<comment type="caution">
    <text evidence="9">The sequence shown here is derived from an EMBL/GenBank/DDBJ whole genome shotgun (WGS) entry which is preliminary data.</text>
</comment>
<dbReference type="InterPro" id="IPR035925">
    <property type="entry name" value="BSD_dom_sf"/>
</dbReference>
<keyword evidence="10" id="KW-1185">Reference proteome</keyword>
<evidence type="ECO:0000256" key="5">
    <source>
        <dbReference type="ARBA" id="ARBA00023163"/>
    </source>
</evidence>
<dbReference type="Proteomes" id="UP000747399">
    <property type="component" value="Unassembled WGS sequence"/>
</dbReference>
<evidence type="ECO:0000313" key="9">
    <source>
        <dbReference type="EMBL" id="GIL66708.1"/>
    </source>
</evidence>
<comment type="subcellular location">
    <subcellularLocation>
        <location evidence="1">Nucleus</location>
    </subcellularLocation>
</comment>
<dbReference type="EMBL" id="BNCO01000089">
    <property type="protein sequence ID" value="GIL66708.1"/>
    <property type="molecule type" value="Genomic_DNA"/>
</dbReference>
<feature type="compositionally biased region" description="Gly residues" evidence="7">
    <location>
        <begin position="204"/>
        <end position="219"/>
    </location>
</feature>
<dbReference type="AlphaFoldDB" id="A0A8J4BRR4"/>
<gene>
    <name evidence="9" type="ORF">Vafri_20196</name>
</gene>
<evidence type="ECO:0000256" key="2">
    <source>
        <dbReference type="ARBA" id="ARBA00009448"/>
    </source>
</evidence>
<evidence type="ECO:0000256" key="4">
    <source>
        <dbReference type="ARBA" id="ARBA00023015"/>
    </source>
</evidence>
<keyword evidence="3" id="KW-0677">Repeat</keyword>
<organism evidence="9 10">
    <name type="scientific">Volvox africanus</name>
    <dbReference type="NCBI Taxonomy" id="51714"/>
    <lineage>
        <taxon>Eukaryota</taxon>
        <taxon>Viridiplantae</taxon>
        <taxon>Chlorophyta</taxon>
        <taxon>core chlorophytes</taxon>
        <taxon>Chlorophyceae</taxon>
        <taxon>CS clade</taxon>
        <taxon>Chlamydomonadales</taxon>
        <taxon>Volvocaceae</taxon>
        <taxon>Volvox</taxon>
    </lineage>
</organism>
<dbReference type="SUPFAM" id="SSF140383">
    <property type="entry name" value="BSD domain-like"/>
    <property type="match status" value="2"/>
</dbReference>
<proteinExistence type="inferred from homology"/>
<evidence type="ECO:0000313" key="10">
    <source>
        <dbReference type="Proteomes" id="UP000747399"/>
    </source>
</evidence>
<dbReference type="GO" id="GO:0006351">
    <property type="term" value="P:DNA-templated transcription"/>
    <property type="evidence" value="ECO:0007669"/>
    <property type="project" value="InterPro"/>
</dbReference>
<sequence>MAHEQQLITKRAWLGPGGPEGYLTVASSSLLWQPAPGSSQPGQEVRIPLAAITNNQRAKDKPLVRITVAGQQQQQPSGPGPSPQHHVFQFESVADRDAALDVLTKVTAAMAAAQMAAANGALGAEAAAAGVPGPAGAGAGPREGPAVAGGFSRMQRQQMLARDVDLKALWEELVGGKVLSEADFWSGVASRLAAAQPAAWGTSAAGGGGGPGAARGPGGPLQRRRVGLSNILQRVEAEVDGRHQRVLRVSLTPEQVAQIFAEQPAVLRAYREHVPHRMGEEDFWRRYVRHEMHKESKRKARAEGLNPSAAAASVVDDAGGDIFREAAAAVAAEAAARPGAAASHRERVDPTLDLAASEGERYQGFGYAHAATREPELDAERLRLAAAQQEAALGAAMSGLGLEDSDDLATAINRHGEVVLQGVEALARVEAQLRAGHGSGAADQRAPSAQGATGPGPGSSGRDMSASPMDEDGRGGEDGQQQRRGRRRRHSAGLADLHEPSAPRLDSLSIADPRRYFERMKDAAGGVQGGRGDGGFGARAGGLAGAAAVLAAVTPGGLPLPPLSPAAAEAALLEATPLARSLAEDEAAGVSGLEENKRKRHAPPQSEGKGVGGFVPGMSFCCLHEC</sequence>
<dbReference type="Pfam" id="PF03909">
    <property type="entry name" value="BSD"/>
    <property type="match status" value="1"/>
</dbReference>
<name>A0A8J4BRR4_9CHLO</name>
<keyword evidence="6" id="KW-0539">Nucleus</keyword>
<dbReference type="InterPro" id="IPR013876">
    <property type="entry name" value="TFIIH_BTF_p62_N"/>
</dbReference>
<dbReference type="SMART" id="SM00751">
    <property type="entry name" value="BSD"/>
    <property type="match status" value="1"/>
</dbReference>
<evidence type="ECO:0000256" key="3">
    <source>
        <dbReference type="ARBA" id="ARBA00022737"/>
    </source>
</evidence>